<dbReference type="InterPro" id="IPR029069">
    <property type="entry name" value="HotDog_dom_sf"/>
</dbReference>
<dbReference type="NCBIfam" id="TIGR00369">
    <property type="entry name" value="unchar_dom_1"/>
    <property type="match status" value="1"/>
</dbReference>
<sequence>MKMYKIQMLPAGRMSYPEGCDDRHQDFRMGLEIRDFDGGQGLMEGKTGISCCTTVLDGEISFSHDGSEAKRIRFPGTDICGEAESVHLSGKGRLLCLKTARQTRGYIRQADLDEDGIAQISAGEAVGDSVMVFFSETSRLCVQCDAVRIQCDIGEAAVIFCEKKEYKKLHLTARTPEGVVPQVIRINATFLRGNDFAGAVGVRVVHQSCGYCQAELEIRPEHMNPIGTVHGGCLFTLADTTSGIAAASVGGICTTVDGTIQFLNPAFQPKKLIAKASPVKIGRKIRNFEVKITDETGCLISSAQFTFYSLQK</sequence>
<dbReference type="PANTHER" id="PTHR42856:SF1">
    <property type="entry name" value="ACYL-COENZYME A THIOESTERASE PAAI"/>
    <property type="match status" value="1"/>
</dbReference>
<dbReference type="InterPro" id="IPR006683">
    <property type="entry name" value="Thioestr_dom"/>
</dbReference>
<dbReference type="GO" id="GO:0016289">
    <property type="term" value="F:acyl-CoA hydrolase activity"/>
    <property type="evidence" value="ECO:0007669"/>
    <property type="project" value="UniProtKB-ARBA"/>
</dbReference>
<dbReference type="CDD" id="cd03443">
    <property type="entry name" value="PaaI_thioesterase"/>
    <property type="match status" value="1"/>
</dbReference>
<dbReference type="EMBL" id="DVLT01000063">
    <property type="protein sequence ID" value="HIU03589.1"/>
    <property type="molecule type" value="Genomic_DNA"/>
</dbReference>
<dbReference type="AlphaFoldDB" id="A0A9D1KYB1"/>
<organism evidence="3 4">
    <name type="scientific">Candidatus Onthocola gallistercoris</name>
    <dbReference type="NCBI Taxonomy" id="2840876"/>
    <lineage>
        <taxon>Bacteria</taxon>
        <taxon>Bacillati</taxon>
        <taxon>Bacillota</taxon>
        <taxon>Bacilli</taxon>
        <taxon>Candidatus Onthocola</taxon>
    </lineage>
</organism>
<dbReference type="Proteomes" id="UP000824164">
    <property type="component" value="Unassembled WGS sequence"/>
</dbReference>
<evidence type="ECO:0000313" key="4">
    <source>
        <dbReference type="Proteomes" id="UP000824164"/>
    </source>
</evidence>
<dbReference type="InterPro" id="IPR052723">
    <property type="entry name" value="Acyl-CoA_thioesterase_PaaI"/>
</dbReference>
<proteinExistence type="predicted"/>
<evidence type="ECO:0000256" key="1">
    <source>
        <dbReference type="ARBA" id="ARBA00022801"/>
    </source>
</evidence>
<dbReference type="Gene3D" id="3.10.129.10">
    <property type="entry name" value="Hotdog Thioesterase"/>
    <property type="match status" value="1"/>
</dbReference>
<dbReference type="InterPro" id="IPR003736">
    <property type="entry name" value="PAAI_dom"/>
</dbReference>
<comment type="caution">
    <text evidence="3">The sequence shown here is derived from an EMBL/GenBank/DDBJ whole genome shotgun (WGS) entry which is preliminary data.</text>
</comment>
<feature type="domain" description="Thioesterase" evidence="2">
    <location>
        <begin position="227"/>
        <end position="297"/>
    </location>
</feature>
<reference evidence="3" key="1">
    <citation type="submission" date="2020-10" db="EMBL/GenBank/DDBJ databases">
        <authorList>
            <person name="Gilroy R."/>
        </authorList>
    </citation>
    <scope>NUCLEOTIDE SEQUENCE</scope>
    <source>
        <strain evidence="3">CHK187-14744</strain>
    </source>
</reference>
<dbReference type="SUPFAM" id="SSF54637">
    <property type="entry name" value="Thioesterase/thiol ester dehydrase-isomerase"/>
    <property type="match status" value="1"/>
</dbReference>
<dbReference type="PANTHER" id="PTHR42856">
    <property type="entry name" value="ACYL-COENZYME A THIOESTERASE PAAI"/>
    <property type="match status" value="1"/>
</dbReference>
<gene>
    <name evidence="3" type="ORF">IAB63_10095</name>
</gene>
<dbReference type="Pfam" id="PF03061">
    <property type="entry name" value="4HBT"/>
    <property type="match status" value="1"/>
</dbReference>
<protein>
    <submittedName>
        <fullName evidence="3">PaaI family thioesterase</fullName>
    </submittedName>
</protein>
<keyword evidence="1" id="KW-0378">Hydrolase</keyword>
<accession>A0A9D1KYB1</accession>
<evidence type="ECO:0000259" key="2">
    <source>
        <dbReference type="Pfam" id="PF03061"/>
    </source>
</evidence>
<reference evidence="3" key="2">
    <citation type="journal article" date="2021" name="PeerJ">
        <title>Extensive microbial diversity within the chicken gut microbiome revealed by metagenomics and culture.</title>
        <authorList>
            <person name="Gilroy R."/>
            <person name="Ravi A."/>
            <person name="Getino M."/>
            <person name="Pursley I."/>
            <person name="Horton D.L."/>
            <person name="Alikhan N.F."/>
            <person name="Baker D."/>
            <person name="Gharbi K."/>
            <person name="Hall N."/>
            <person name="Watson M."/>
            <person name="Adriaenssens E.M."/>
            <person name="Foster-Nyarko E."/>
            <person name="Jarju S."/>
            <person name="Secka A."/>
            <person name="Antonio M."/>
            <person name="Oren A."/>
            <person name="Chaudhuri R.R."/>
            <person name="La Ragione R."/>
            <person name="Hildebrand F."/>
            <person name="Pallen M.J."/>
        </authorList>
    </citation>
    <scope>NUCLEOTIDE SEQUENCE</scope>
    <source>
        <strain evidence="3">CHK187-14744</strain>
    </source>
</reference>
<evidence type="ECO:0000313" key="3">
    <source>
        <dbReference type="EMBL" id="HIU03589.1"/>
    </source>
</evidence>
<name>A0A9D1KYB1_9FIRM</name>